<proteinExistence type="predicted"/>
<feature type="region of interest" description="Disordered" evidence="1">
    <location>
        <begin position="490"/>
        <end position="541"/>
    </location>
</feature>
<feature type="region of interest" description="Disordered" evidence="1">
    <location>
        <begin position="303"/>
        <end position="369"/>
    </location>
</feature>
<dbReference type="EMBL" id="JBJQOH010000007">
    <property type="protein sequence ID" value="KAL3680470.1"/>
    <property type="molecule type" value="Genomic_DNA"/>
</dbReference>
<keyword evidence="3" id="KW-1185">Reference proteome</keyword>
<evidence type="ECO:0000256" key="1">
    <source>
        <dbReference type="SAM" id="MobiDB-lite"/>
    </source>
</evidence>
<accession>A0ABD3GQY7</accession>
<comment type="caution">
    <text evidence="2">The sequence shown here is derived from an EMBL/GenBank/DDBJ whole genome shotgun (WGS) entry which is preliminary data.</text>
</comment>
<sequence length="598" mass="67371">MLYFTEYVVNVQILMAGGNSYMGSFEFDTGSHHQPFVQHQFQEEFLRSFYENEEFRKEVLFCLLSQTQVDSVIPMRIERKPRRTWLKDTECNTAFSAYDEEPGGNSCCSDEKTVLTAEPESSRDAFSQFPERRSFGTSSMGGPLWSFAYNIPDEQEAVLADAECQFPEPVELGCYNVLIGTPSAELPVPERHWRVAISSDLDEEGGSNIGKWEEESYGVGPRSAFLSKLEDKVQDVAAWLLGAHDESVTSSRKRTFSNLPRSPNFIMTSNPLACLDWNELSDLGDLPQRKRKPAQVLPQTPAFRCKSGILSPSSLEEETDAGESLGQESSETSSVDTGRSEGLSPSSGWGSRFEVIAHEERGKEQPLDEESFIPIFLHEEGGIKQCPVSWIVHKEEKEKQPRDQISGPSSNLEEERGEKQTPEEKRRTPSSWQEERKERQLQDESSSTSSAFQERGKVNGHSVLQIQTPRILQGQKSDGTFQTEICVEKEARKEKSSKVRFLSESTQGEKQKEHTDARTQTQEEETREADSPRDMNNSTSCLWRNPLLNRLLKMKVRIQFRPGKSASSADGKSRAVLTDGPQTREALALTGSSKLYNI</sequence>
<gene>
    <name evidence="2" type="ORF">R1sor_023426</name>
</gene>
<evidence type="ECO:0000313" key="3">
    <source>
        <dbReference type="Proteomes" id="UP001633002"/>
    </source>
</evidence>
<feature type="compositionally biased region" description="Polar residues" evidence="1">
    <location>
        <begin position="462"/>
        <end position="478"/>
    </location>
</feature>
<dbReference type="Proteomes" id="UP001633002">
    <property type="component" value="Unassembled WGS sequence"/>
</dbReference>
<feature type="compositionally biased region" description="Basic and acidic residues" evidence="1">
    <location>
        <begin position="507"/>
        <end position="517"/>
    </location>
</feature>
<feature type="compositionally biased region" description="Basic and acidic residues" evidence="1">
    <location>
        <begin position="355"/>
        <end position="366"/>
    </location>
</feature>
<feature type="compositionally biased region" description="Polar residues" evidence="1">
    <location>
        <begin position="326"/>
        <end position="349"/>
    </location>
</feature>
<protein>
    <submittedName>
        <fullName evidence="2">Uncharacterized protein</fullName>
    </submittedName>
</protein>
<feature type="compositionally biased region" description="Polar residues" evidence="1">
    <location>
        <begin position="443"/>
        <end position="452"/>
    </location>
</feature>
<evidence type="ECO:0000313" key="2">
    <source>
        <dbReference type="EMBL" id="KAL3680470.1"/>
    </source>
</evidence>
<organism evidence="2 3">
    <name type="scientific">Riccia sorocarpa</name>
    <dbReference type="NCBI Taxonomy" id="122646"/>
    <lineage>
        <taxon>Eukaryota</taxon>
        <taxon>Viridiplantae</taxon>
        <taxon>Streptophyta</taxon>
        <taxon>Embryophyta</taxon>
        <taxon>Marchantiophyta</taxon>
        <taxon>Marchantiopsida</taxon>
        <taxon>Marchantiidae</taxon>
        <taxon>Marchantiales</taxon>
        <taxon>Ricciaceae</taxon>
        <taxon>Riccia</taxon>
    </lineage>
</organism>
<feature type="region of interest" description="Disordered" evidence="1">
    <location>
        <begin position="394"/>
        <end position="478"/>
    </location>
</feature>
<dbReference type="AlphaFoldDB" id="A0ABD3GQY7"/>
<feature type="compositionally biased region" description="Basic and acidic residues" evidence="1">
    <location>
        <begin position="413"/>
        <end position="442"/>
    </location>
</feature>
<reference evidence="2 3" key="1">
    <citation type="submission" date="2024-09" db="EMBL/GenBank/DDBJ databases">
        <title>Chromosome-scale assembly of Riccia sorocarpa.</title>
        <authorList>
            <person name="Paukszto L."/>
        </authorList>
    </citation>
    <scope>NUCLEOTIDE SEQUENCE [LARGE SCALE GENOMIC DNA]</scope>
    <source>
        <strain evidence="2">LP-2024</strain>
        <tissue evidence="2">Aerial parts of the thallus</tissue>
    </source>
</reference>
<name>A0ABD3GQY7_9MARC</name>